<reference evidence="1" key="1">
    <citation type="journal article" date="2020" name="mSystems">
        <title>Genome- and Community-Level Interaction Insights into Carbon Utilization and Element Cycling Functions of Hydrothermarchaeota in Hydrothermal Sediment.</title>
        <authorList>
            <person name="Zhou Z."/>
            <person name="Liu Y."/>
            <person name="Xu W."/>
            <person name="Pan J."/>
            <person name="Luo Z.H."/>
            <person name="Li M."/>
        </authorList>
    </citation>
    <scope>NUCLEOTIDE SEQUENCE [LARGE SCALE GENOMIC DNA]</scope>
    <source>
        <strain evidence="1">HyVt-233</strain>
    </source>
</reference>
<dbReference type="Proteomes" id="UP000886289">
    <property type="component" value="Unassembled WGS sequence"/>
</dbReference>
<dbReference type="EMBL" id="DRBS01000374">
    <property type="protein sequence ID" value="HDD45198.1"/>
    <property type="molecule type" value="Genomic_DNA"/>
</dbReference>
<evidence type="ECO:0000313" key="1">
    <source>
        <dbReference type="EMBL" id="HDD45198.1"/>
    </source>
</evidence>
<gene>
    <name evidence="1" type="ORF">ENG63_10125</name>
</gene>
<sequence>MARAEKTNQSKKNRNLLSNITKNLNIVTQKSFGTTPEILQIILLDEIASILAHINKLSIPEGRIDPYELTIDDKGKSIFSERGVFWYSITIINDSDVSLYFSTNLGTNKVGKIKPYESARIEPNKKVLYHLYLRAEEGKEANVRIFCLR</sequence>
<proteinExistence type="predicted"/>
<comment type="caution">
    <text evidence="1">The sequence shown here is derived from an EMBL/GenBank/DDBJ whole genome shotgun (WGS) entry which is preliminary data.</text>
</comment>
<dbReference type="AlphaFoldDB" id="A0A7C0Y5Y5"/>
<accession>A0A7C0Y5Y5</accession>
<organism evidence="1">
    <name type="scientific">Desulfofervidus auxilii</name>
    <dbReference type="NCBI Taxonomy" id="1621989"/>
    <lineage>
        <taxon>Bacteria</taxon>
        <taxon>Pseudomonadati</taxon>
        <taxon>Thermodesulfobacteriota</taxon>
        <taxon>Candidatus Desulfofervidia</taxon>
        <taxon>Candidatus Desulfofervidales</taxon>
        <taxon>Candidatus Desulfofervidaceae</taxon>
        <taxon>Candidatus Desulfofervidus</taxon>
    </lineage>
</organism>
<protein>
    <submittedName>
        <fullName evidence="1">Uncharacterized protein</fullName>
    </submittedName>
</protein>
<name>A0A7C0Y5Y5_DESA2</name>